<evidence type="ECO:0000313" key="1">
    <source>
        <dbReference type="EMBL" id="ASV74277.1"/>
    </source>
</evidence>
<dbReference type="EMBL" id="CP018477">
    <property type="protein sequence ID" value="ASV74277.1"/>
    <property type="molecule type" value="Genomic_DNA"/>
</dbReference>
<keyword evidence="1" id="KW-0830">Ubiquinone</keyword>
<sequence length="61" mass="6573">MDCIFMGSTYDLSCYLRDGCLVDFAKLPLEVAWGQATLNPTAVALSKYVTEPVDEGPGATQ</sequence>
<dbReference type="AlphaFoldDB" id="A0A286REB2"/>
<proteinExistence type="predicted"/>
<dbReference type="KEGG" id="ttf:THTE_1675"/>
<accession>A0A286REB2</accession>
<evidence type="ECO:0000313" key="2">
    <source>
        <dbReference type="Proteomes" id="UP000215086"/>
    </source>
</evidence>
<dbReference type="Proteomes" id="UP000215086">
    <property type="component" value="Chromosome"/>
</dbReference>
<organism evidence="1 2">
    <name type="scientific">Thermogutta terrifontis</name>
    <dbReference type="NCBI Taxonomy" id="1331910"/>
    <lineage>
        <taxon>Bacteria</taxon>
        <taxon>Pseudomonadati</taxon>
        <taxon>Planctomycetota</taxon>
        <taxon>Planctomycetia</taxon>
        <taxon>Pirellulales</taxon>
        <taxon>Thermoguttaceae</taxon>
        <taxon>Thermogutta</taxon>
    </lineage>
</organism>
<reference evidence="1 2" key="1">
    <citation type="journal article" name="Front. Microbiol.">
        <title>Sugar Metabolism of the First Thermophilic Planctomycete Thermogutta terrifontis: Comparative Genomic and Transcriptomic Approaches.</title>
        <authorList>
            <person name="Elcheninov A.G."/>
            <person name="Menzel P."/>
            <person name="Gudbergsdottir S.R."/>
            <person name="Slesarev A.I."/>
            <person name="Kadnikov V.V."/>
            <person name="Krogh A."/>
            <person name="Bonch-Osmolovskaya E.A."/>
            <person name="Peng X."/>
            <person name="Kublanov I.V."/>
        </authorList>
    </citation>
    <scope>NUCLEOTIDE SEQUENCE [LARGE SCALE GENOMIC DNA]</scope>
    <source>
        <strain evidence="1 2">R1</strain>
    </source>
</reference>
<protein>
    <submittedName>
        <fullName evidence="1">NADH-ubiquinone oxidoreductase chain I</fullName>
    </submittedName>
</protein>
<name>A0A286REB2_9BACT</name>
<keyword evidence="2" id="KW-1185">Reference proteome</keyword>
<gene>
    <name evidence="1" type="ORF">THTE_1675</name>
</gene>